<feature type="transmembrane region" description="Helical" evidence="9">
    <location>
        <begin position="34"/>
        <end position="57"/>
    </location>
</feature>
<evidence type="ECO:0000256" key="1">
    <source>
        <dbReference type="ARBA" id="ARBA00004141"/>
    </source>
</evidence>
<evidence type="ECO:0000256" key="5">
    <source>
        <dbReference type="ARBA" id="ARBA00023136"/>
    </source>
</evidence>
<evidence type="ECO:0000256" key="2">
    <source>
        <dbReference type="ARBA" id="ARBA00022692"/>
    </source>
</evidence>
<keyword evidence="6" id="KW-0675">Receptor</keyword>
<dbReference type="Pfam" id="PF00001">
    <property type="entry name" value="7tm_1"/>
    <property type="match status" value="1"/>
</dbReference>
<organism evidence="11 12">
    <name type="scientific">Myodes glareolus</name>
    <name type="common">Bank vole</name>
    <name type="synonym">Clethrionomys glareolus</name>
    <dbReference type="NCBI Taxonomy" id="447135"/>
    <lineage>
        <taxon>Eukaryota</taxon>
        <taxon>Metazoa</taxon>
        <taxon>Chordata</taxon>
        <taxon>Craniata</taxon>
        <taxon>Vertebrata</taxon>
        <taxon>Euteleostomi</taxon>
        <taxon>Mammalia</taxon>
        <taxon>Eutheria</taxon>
        <taxon>Euarchontoglires</taxon>
        <taxon>Glires</taxon>
        <taxon>Rodentia</taxon>
        <taxon>Myomorpha</taxon>
        <taxon>Muroidea</taxon>
        <taxon>Cricetidae</taxon>
        <taxon>Arvicolinae</taxon>
        <taxon>Myodes</taxon>
    </lineage>
</organism>
<sequence>TGVGLVCSHILQDSCTGHRVENNSQTQNNTEQEVIFVSLLLLGVNVIILIIFSCLLARRSLSRFIFISILFLTVTFFLLLLFLTTFFLFFIYLISLVVISELVSTAASDMVGHAVVLLQEIPRGRDKEKREEEEKEKEEEEEEKEEEEDLSQEEDLPTLAASSVLQHESVYSELKEMAECFVKGNKKAFYSKIILEAVCVFKLGVSLKPEPVGTLGLSWQTALLLRVLRSVKTKLHYLQRPQAEMPILMGRDQDGRLCLRGARTSEGDMQEPRSVILPGMFRNLSLWPTNTGNIGCGIPEVGDTTARAEDLLHCGVKLVVVDCICSGEGRGTFPSHSEFIELNQGRFEVVNLQCEVELIVVSGIHTDIRNLVLLYGKKAAISPTLGVIDAKPKLAGPWNSPTLGGDARGRWEGKGAVLQDIRAGPQPRGRSQRGPRVRATGRGTRAFGREEPHAAQKSLRRRAQEGCSVGGAASHEGVASREVQWVGPQMLSGWAQASRGRAELHAAGTGCYPPEGGASGARGLGGPGAAPGRNGPSGRLSASPTPFAAAAPGRPAHRALASIARRRRAMYSGNRSGSQGYWEDGAGAEGAAPAGTRSPAPLFSPTAYERLALLLGGLALLGVGGNLLVLLLYSKFPRLRTPTHLFLVNLSLGDLLVSLFGVTFTFASCLRNGWVWDAVGCAWDGFSGSLFEKSSSHKCICDAW</sequence>
<protein>
    <recommendedName>
        <fullName evidence="10">G-protein coupled receptors family 1 profile domain-containing protein</fullName>
    </recommendedName>
</protein>
<keyword evidence="3 9" id="KW-1133">Transmembrane helix</keyword>
<feature type="region of interest" description="Disordered" evidence="8">
    <location>
        <begin position="127"/>
        <end position="155"/>
    </location>
</feature>
<dbReference type="PRINTS" id="PR00237">
    <property type="entry name" value="GPCRRHODOPSN"/>
</dbReference>
<proteinExistence type="predicted"/>
<dbReference type="PANTHER" id="PTHR24240">
    <property type="entry name" value="OPSIN"/>
    <property type="match status" value="1"/>
</dbReference>
<comment type="caution">
    <text evidence="11">The sequence shown here is derived from an EMBL/GenBank/DDBJ whole genome shotgun (WGS) entry which is preliminary data.</text>
</comment>
<evidence type="ECO:0000256" key="6">
    <source>
        <dbReference type="ARBA" id="ARBA00023170"/>
    </source>
</evidence>
<dbReference type="GO" id="GO:0016020">
    <property type="term" value="C:membrane"/>
    <property type="evidence" value="ECO:0007669"/>
    <property type="project" value="UniProtKB-SubCell"/>
</dbReference>
<feature type="non-terminal residue" evidence="11">
    <location>
        <position position="1"/>
    </location>
</feature>
<evidence type="ECO:0000313" key="12">
    <source>
        <dbReference type="Proteomes" id="UP001488838"/>
    </source>
</evidence>
<dbReference type="AlphaFoldDB" id="A0AAW0ILK1"/>
<feature type="region of interest" description="Disordered" evidence="8">
    <location>
        <begin position="574"/>
        <end position="595"/>
    </location>
</feature>
<reference evidence="11 12" key="1">
    <citation type="journal article" date="2023" name="bioRxiv">
        <title>Conserved and derived expression patterns and positive selection on dental genes reveal complex evolutionary context of ever-growing rodent molars.</title>
        <authorList>
            <person name="Calamari Z.T."/>
            <person name="Song A."/>
            <person name="Cohen E."/>
            <person name="Akter M."/>
            <person name="Roy R.D."/>
            <person name="Hallikas O."/>
            <person name="Christensen M.M."/>
            <person name="Li P."/>
            <person name="Marangoni P."/>
            <person name="Jernvall J."/>
            <person name="Klein O.D."/>
        </authorList>
    </citation>
    <scope>NUCLEOTIDE SEQUENCE [LARGE SCALE GENOMIC DNA]</scope>
    <source>
        <strain evidence="11">V071</strain>
    </source>
</reference>
<evidence type="ECO:0000256" key="4">
    <source>
        <dbReference type="ARBA" id="ARBA00023040"/>
    </source>
</evidence>
<feature type="region of interest" description="Disordered" evidence="8">
    <location>
        <begin position="422"/>
        <end position="443"/>
    </location>
</feature>
<feature type="transmembrane region" description="Helical" evidence="9">
    <location>
        <begin position="611"/>
        <end position="633"/>
    </location>
</feature>
<dbReference type="SUPFAM" id="SSF81321">
    <property type="entry name" value="Family A G protein-coupled receptor-like"/>
    <property type="match status" value="1"/>
</dbReference>
<keyword evidence="4" id="KW-0297">G-protein coupled receptor</keyword>
<dbReference type="EMBL" id="JBBHLL010000114">
    <property type="protein sequence ID" value="KAK7815320.1"/>
    <property type="molecule type" value="Genomic_DNA"/>
</dbReference>
<dbReference type="SUPFAM" id="SSF103473">
    <property type="entry name" value="MFS general substrate transporter"/>
    <property type="match status" value="1"/>
</dbReference>
<dbReference type="InterPro" id="IPR050125">
    <property type="entry name" value="GPCR_opsins"/>
</dbReference>
<feature type="compositionally biased region" description="Low complexity" evidence="8">
    <location>
        <begin position="530"/>
        <end position="552"/>
    </location>
</feature>
<dbReference type="Proteomes" id="UP001488838">
    <property type="component" value="Unassembled WGS sequence"/>
</dbReference>
<keyword evidence="12" id="KW-1185">Reference proteome</keyword>
<keyword evidence="7" id="KW-0807">Transducer</keyword>
<accession>A0AAW0ILK1</accession>
<name>A0AAW0ILK1_MYOGA</name>
<gene>
    <name evidence="11" type="ORF">U0070_019164</name>
</gene>
<feature type="region of interest" description="Disordered" evidence="8">
    <location>
        <begin position="517"/>
        <end position="552"/>
    </location>
</feature>
<dbReference type="InterPro" id="IPR017452">
    <property type="entry name" value="GPCR_Rhodpsn_7TM"/>
</dbReference>
<dbReference type="GO" id="GO:0004930">
    <property type="term" value="F:G protein-coupled receptor activity"/>
    <property type="evidence" value="ECO:0007669"/>
    <property type="project" value="UniProtKB-KW"/>
</dbReference>
<evidence type="ECO:0000256" key="7">
    <source>
        <dbReference type="ARBA" id="ARBA00023224"/>
    </source>
</evidence>
<evidence type="ECO:0000256" key="9">
    <source>
        <dbReference type="SAM" id="Phobius"/>
    </source>
</evidence>
<dbReference type="InterPro" id="IPR000276">
    <property type="entry name" value="GPCR_Rhodpsn"/>
</dbReference>
<evidence type="ECO:0000256" key="8">
    <source>
        <dbReference type="SAM" id="MobiDB-lite"/>
    </source>
</evidence>
<dbReference type="PROSITE" id="PS50262">
    <property type="entry name" value="G_PROTEIN_RECEP_F1_2"/>
    <property type="match status" value="1"/>
</dbReference>
<feature type="domain" description="G-protein coupled receptors family 1 profile" evidence="10">
    <location>
        <begin position="625"/>
        <end position="704"/>
    </location>
</feature>
<dbReference type="Gene3D" id="1.20.1070.10">
    <property type="entry name" value="Rhodopsin 7-helix transmembrane proteins"/>
    <property type="match status" value="1"/>
</dbReference>
<evidence type="ECO:0000259" key="10">
    <source>
        <dbReference type="PROSITE" id="PS50262"/>
    </source>
</evidence>
<evidence type="ECO:0000313" key="11">
    <source>
        <dbReference type="EMBL" id="KAK7815320.1"/>
    </source>
</evidence>
<comment type="subcellular location">
    <subcellularLocation>
        <location evidence="1">Membrane</location>
        <topology evidence="1">Multi-pass membrane protein</topology>
    </subcellularLocation>
</comment>
<feature type="compositionally biased region" description="Acidic residues" evidence="8">
    <location>
        <begin position="133"/>
        <end position="155"/>
    </location>
</feature>
<feature type="transmembrane region" description="Helical" evidence="9">
    <location>
        <begin position="64"/>
        <end position="94"/>
    </location>
</feature>
<evidence type="ECO:0000256" key="3">
    <source>
        <dbReference type="ARBA" id="ARBA00022989"/>
    </source>
</evidence>
<keyword evidence="2 9" id="KW-0812">Transmembrane</keyword>
<feature type="compositionally biased region" description="Gly residues" evidence="8">
    <location>
        <begin position="517"/>
        <end position="529"/>
    </location>
</feature>
<dbReference type="InterPro" id="IPR036259">
    <property type="entry name" value="MFS_trans_sf"/>
</dbReference>
<keyword evidence="5 9" id="KW-0472">Membrane</keyword>
<feature type="transmembrane region" description="Helical" evidence="9">
    <location>
        <begin position="645"/>
        <end position="667"/>
    </location>
</feature>